<dbReference type="SUPFAM" id="SSF51197">
    <property type="entry name" value="Clavaminate synthase-like"/>
    <property type="match status" value="1"/>
</dbReference>
<evidence type="ECO:0000256" key="1">
    <source>
        <dbReference type="ARBA" id="ARBA00001962"/>
    </source>
</evidence>
<evidence type="ECO:0000313" key="2">
    <source>
        <dbReference type="EMBL" id="KAK9842877.1"/>
    </source>
</evidence>
<name>A0AAW1SA36_9CHLO</name>
<proteinExistence type="predicted"/>
<reference evidence="2 3" key="1">
    <citation type="journal article" date="2024" name="Nat. Commun.">
        <title>Phylogenomics reveals the evolutionary origins of lichenization in chlorophyte algae.</title>
        <authorList>
            <person name="Puginier C."/>
            <person name="Libourel C."/>
            <person name="Otte J."/>
            <person name="Skaloud P."/>
            <person name="Haon M."/>
            <person name="Grisel S."/>
            <person name="Petersen M."/>
            <person name="Berrin J.G."/>
            <person name="Delaux P.M."/>
            <person name="Dal Grande F."/>
            <person name="Keller J."/>
        </authorList>
    </citation>
    <scope>NUCLEOTIDE SEQUENCE [LARGE SCALE GENOMIC DNA]</scope>
    <source>
        <strain evidence="2 3">SAG 2145</strain>
    </source>
</reference>
<keyword evidence="3" id="KW-1185">Reference proteome</keyword>
<gene>
    <name evidence="2" type="ORF">WJX74_003801</name>
</gene>
<comment type="caution">
    <text evidence="2">The sequence shown here is derived from an EMBL/GenBank/DDBJ whole genome shotgun (WGS) entry which is preliminary data.</text>
</comment>
<dbReference type="AlphaFoldDB" id="A0AAW1SA36"/>
<dbReference type="EMBL" id="JALJOS010000002">
    <property type="protein sequence ID" value="KAK9842877.1"/>
    <property type="molecule type" value="Genomic_DNA"/>
</dbReference>
<sequence>MHTLAKEARQALEIQGFAVIPSLLDARSLDIVCAECERILETRCTCSQSTISQQLLNRGCILETCPEAASCSEASFASIRQAWPLSRSASAMLTAGELSGLACALFGSQAYLYNDQYIVKPPRSHSSGFAWHHDSQWLPDNAAYYPYISIWVALDDVDEDNGCLHILPKWRQPQTSPRDSAEHALPSESIVMSLTAGDAVVMTDKLWHCSGPNRSSHFRRAWMPQFSTQPITCQILKRPIALAIPVQ</sequence>
<dbReference type="PANTHER" id="PTHR20883:SF46">
    <property type="entry name" value="PHYTANOYL-COA HYDROXYLASE"/>
    <property type="match status" value="1"/>
</dbReference>
<protein>
    <recommendedName>
        <fullName evidence="4">Phytanoyl-CoA dioxygenase</fullName>
    </recommendedName>
</protein>
<dbReference type="InterPro" id="IPR008775">
    <property type="entry name" value="Phytyl_CoA_dOase-like"/>
</dbReference>
<dbReference type="Pfam" id="PF05721">
    <property type="entry name" value="PhyH"/>
    <property type="match status" value="1"/>
</dbReference>
<dbReference type="Gene3D" id="2.60.120.620">
    <property type="entry name" value="q2cbj1_9rhob like domain"/>
    <property type="match status" value="1"/>
</dbReference>
<dbReference type="Proteomes" id="UP001438707">
    <property type="component" value="Unassembled WGS sequence"/>
</dbReference>
<evidence type="ECO:0000313" key="3">
    <source>
        <dbReference type="Proteomes" id="UP001438707"/>
    </source>
</evidence>
<dbReference type="PANTHER" id="PTHR20883">
    <property type="entry name" value="PHYTANOYL-COA DIOXYGENASE DOMAIN CONTAINING 1"/>
    <property type="match status" value="1"/>
</dbReference>
<organism evidence="2 3">
    <name type="scientific">Apatococcus lobatus</name>
    <dbReference type="NCBI Taxonomy" id="904363"/>
    <lineage>
        <taxon>Eukaryota</taxon>
        <taxon>Viridiplantae</taxon>
        <taxon>Chlorophyta</taxon>
        <taxon>core chlorophytes</taxon>
        <taxon>Trebouxiophyceae</taxon>
        <taxon>Chlorellales</taxon>
        <taxon>Chlorellaceae</taxon>
        <taxon>Apatococcus</taxon>
    </lineage>
</organism>
<accession>A0AAW1SA36</accession>
<evidence type="ECO:0008006" key="4">
    <source>
        <dbReference type="Google" id="ProtNLM"/>
    </source>
</evidence>
<comment type="cofactor">
    <cofactor evidence="1">
        <name>Fe cation</name>
        <dbReference type="ChEBI" id="CHEBI:24875"/>
    </cofactor>
</comment>